<comment type="catalytic activity">
    <reaction evidence="6">
        <text>Hydrolysis of (1-&gt;6)-alpha-D-glucosidic linkages in pullulan, amylopectin and glycogen, and in the alpha- and beta-limit dextrins of amylopectin and glycogen.</text>
        <dbReference type="EC" id="3.2.1.41"/>
    </reaction>
</comment>
<dbReference type="Pfam" id="PF02922">
    <property type="entry name" value="CBM_48"/>
    <property type="match status" value="1"/>
</dbReference>
<dbReference type="Pfam" id="PF00128">
    <property type="entry name" value="Alpha-amylase"/>
    <property type="match status" value="1"/>
</dbReference>
<evidence type="ECO:0000256" key="1">
    <source>
        <dbReference type="ARBA" id="ARBA00008061"/>
    </source>
</evidence>
<dbReference type="Gene3D" id="2.60.40.1180">
    <property type="entry name" value="Golgi alpha-mannosidase II"/>
    <property type="match status" value="1"/>
</dbReference>
<dbReference type="SMART" id="SM00642">
    <property type="entry name" value="Aamy"/>
    <property type="match status" value="1"/>
</dbReference>
<evidence type="ECO:0000256" key="6">
    <source>
        <dbReference type="ARBA" id="ARBA00023965"/>
    </source>
</evidence>
<dbReference type="InterPro" id="IPR005323">
    <property type="entry name" value="CBM41_pullulanase"/>
</dbReference>
<keyword evidence="4" id="KW-0106">Calcium</keyword>
<dbReference type="KEGG" id="hor:Hore_19550"/>
<dbReference type="InterPro" id="IPR017853">
    <property type="entry name" value="GH"/>
</dbReference>
<accession>B8CZI3</accession>
<dbReference type="InterPro" id="IPR014756">
    <property type="entry name" value="Ig_E-set"/>
</dbReference>
<dbReference type="AlphaFoldDB" id="B8CZI3"/>
<dbReference type="InterPro" id="IPR004193">
    <property type="entry name" value="Glyco_hydro_13_N"/>
</dbReference>
<dbReference type="CDD" id="cd10315">
    <property type="entry name" value="CBM41_pullulanase"/>
    <property type="match status" value="1"/>
</dbReference>
<dbReference type="PANTHER" id="PTHR43002">
    <property type="entry name" value="GLYCOGEN DEBRANCHING ENZYME"/>
    <property type="match status" value="1"/>
</dbReference>
<dbReference type="SUPFAM" id="SSF51445">
    <property type="entry name" value="(Trans)glycosidases"/>
    <property type="match status" value="1"/>
</dbReference>
<dbReference type="InterPro" id="IPR013784">
    <property type="entry name" value="Carb-bd-like_fold"/>
</dbReference>
<evidence type="ECO:0000313" key="11">
    <source>
        <dbReference type="EMBL" id="ACL70702.1"/>
    </source>
</evidence>
<dbReference type="Proteomes" id="UP000000719">
    <property type="component" value="Chromosome"/>
</dbReference>
<keyword evidence="5 11" id="KW-0326">Glycosidase</keyword>
<evidence type="ECO:0000256" key="9">
    <source>
        <dbReference type="ARBA" id="ARBA00031076"/>
    </source>
</evidence>
<dbReference type="Pfam" id="PF03714">
    <property type="entry name" value="PUD"/>
    <property type="match status" value="1"/>
</dbReference>
<sequence>MEGKFEKNTVTLEDIRPRVKKGATEIPEGHVRLHYRRFDENYEGWGLHLWGEGYAGPPVTWGSPLPITGIDDYGAYWDIPYNEGVGDLNFIIHKGNIKDPQPDRTYPDPDKNKEIWCVSGEVKEFLNKEEALNAAGNKVVSAVIKDRRTIEVEFRSEISKPIYIRDGYDYVPLKKLDMSQAPVYVLTTREDLDYNKTYKIECGALEGKTILGPEAIDKAFAYDGELGALYKPEATTFKLWAPLATEVKLKLFKEGNDQKPYKIVPMNKGDKGVWSVTVAGDLLGEFYQYSVTNNGQTRNALDPYARSMAGFNSNGPDKVGKGAIVDLDLTDPEGWNQDDYVSIEDQEDVVIYEMSVRDFTISVDSGVDFEKKGTYLGFIDKIPHLKDLGITHVQLMPVLNFYYGNEFNKDFENIGSAGEANYNWGYDPHNYFTPEGWYSLDPSDPHLRIKELKTLIKALHDAGIGVVLDVVYNHTAKTSTFEDIVPNYYYRRNPDGSFTSGSGCGNDTASERAMMRKLIVDSTRYWVEEYHVDGFRFDLMGLHDETTMKKVASTLRSINPDVVLHGEGWNMGTLPVKDRYIKGAGAERSCLQMEHAIAVFNDGLRDALKHEYYASPLPEGGFVQRQKNKEPLIRSGIIAGMVDYTSPVLIDGNPYNRFADDPEETITYVTCHDGYTLWDKIVGSTPNATEEERKQMHKLAHAVILTSQGKPFIHGGAELLRSKPDPDNDRYGVDHNSYDSGDLTNQIDWSRKVKYADVYEYFKGLIELRKSHEAFRMETMEEIQKGLTFIEEDIPFLVAYRLEEQDGTDPWKEIVVIYNANKENKTVEVDGVDPSWKVVVDGDRAGVEPLAETEVVVRDGEVVVPPISCVVIHK</sequence>
<dbReference type="HOGENOM" id="CLU_004744_4_1_9"/>
<dbReference type="GO" id="GO:0051060">
    <property type="term" value="F:pullulanase activity"/>
    <property type="evidence" value="ECO:0007669"/>
    <property type="project" value="UniProtKB-EC"/>
</dbReference>
<dbReference type="Gene3D" id="3.20.20.80">
    <property type="entry name" value="Glycosidases"/>
    <property type="match status" value="1"/>
</dbReference>
<dbReference type="InterPro" id="IPR013783">
    <property type="entry name" value="Ig-like_fold"/>
</dbReference>
<protein>
    <recommendedName>
        <fullName evidence="7">pullulanase</fullName>
        <ecNumber evidence="7">3.2.1.41</ecNumber>
    </recommendedName>
    <alternativeName>
        <fullName evidence="8">Alpha-dextrin endo-1,6-alpha-glucosidase</fullName>
    </alternativeName>
    <alternativeName>
        <fullName evidence="9">Pullulan 6-glucanohydrolase</fullName>
    </alternativeName>
</protein>
<feature type="domain" description="Glycosyl hydrolase family 13 catalytic" evidence="10">
    <location>
        <begin position="360"/>
        <end position="769"/>
    </location>
</feature>
<dbReference type="GO" id="GO:0005975">
    <property type="term" value="P:carbohydrate metabolic process"/>
    <property type="evidence" value="ECO:0007669"/>
    <property type="project" value="InterPro"/>
</dbReference>
<dbReference type="CAZy" id="GH13">
    <property type="family name" value="Glycoside Hydrolase Family 13"/>
</dbReference>
<dbReference type="EC" id="3.2.1.41" evidence="7"/>
<dbReference type="CDD" id="cd11341">
    <property type="entry name" value="AmyAc_Pullulanase_LD-like"/>
    <property type="match status" value="1"/>
</dbReference>
<dbReference type="Gene3D" id="2.60.40.10">
    <property type="entry name" value="Immunoglobulins"/>
    <property type="match status" value="1"/>
</dbReference>
<dbReference type="STRING" id="373903.Hore_19550"/>
<dbReference type="InterPro" id="IPR049117">
    <property type="entry name" value="pulA_all-beta"/>
</dbReference>
<dbReference type="GO" id="GO:0030246">
    <property type="term" value="F:carbohydrate binding"/>
    <property type="evidence" value="ECO:0007669"/>
    <property type="project" value="InterPro"/>
</dbReference>
<dbReference type="EMBL" id="CP001098">
    <property type="protein sequence ID" value="ACL70702.1"/>
    <property type="molecule type" value="Genomic_DNA"/>
</dbReference>
<dbReference type="eggNOG" id="COG1523">
    <property type="taxonomic scope" value="Bacteria"/>
</dbReference>
<dbReference type="CAZy" id="CBM48">
    <property type="family name" value="Carbohydrate-Binding Module Family 48"/>
</dbReference>
<evidence type="ECO:0000256" key="2">
    <source>
        <dbReference type="ARBA" id="ARBA00022729"/>
    </source>
</evidence>
<dbReference type="InterPro" id="IPR006047">
    <property type="entry name" value="GH13_cat_dom"/>
</dbReference>
<reference evidence="11 12" key="1">
    <citation type="journal article" date="2009" name="PLoS ONE">
        <title>Genome analysis of the anaerobic thermohalophilic bacterium Halothermothrix orenii.</title>
        <authorList>
            <person name="Mavromatis K."/>
            <person name="Ivanova N."/>
            <person name="Anderson I."/>
            <person name="Lykidis A."/>
            <person name="Hooper S.D."/>
            <person name="Sun H."/>
            <person name="Kunin V."/>
            <person name="Lapidus A."/>
            <person name="Hugenholtz P."/>
            <person name="Patel B."/>
            <person name="Kyrpides N.C."/>
        </authorList>
    </citation>
    <scope>NUCLEOTIDE SEQUENCE [LARGE SCALE GENOMIC DNA]</scope>
    <source>
        <strain evidence="12">H 168 / OCM 544 / DSM 9562</strain>
    </source>
</reference>
<dbReference type="InterPro" id="IPR011840">
    <property type="entry name" value="PulA_typeI"/>
</dbReference>
<dbReference type="InterPro" id="IPR013780">
    <property type="entry name" value="Glyco_hydro_b"/>
</dbReference>
<keyword evidence="3 11" id="KW-0378">Hydrolase</keyword>
<evidence type="ECO:0000256" key="3">
    <source>
        <dbReference type="ARBA" id="ARBA00022801"/>
    </source>
</evidence>
<dbReference type="Gene3D" id="2.60.40.1110">
    <property type="match status" value="1"/>
</dbReference>
<keyword evidence="12" id="KW-1185">Reference proteome</keyword>
<evidence type="ECO:0000256" key="5">
    <source>
        <dbReference type="ARBA" id="ARBA00023295"/>
    </source>
</evidence>
<comment type="similarity">
    <text evidence="1">Belongs to the glycosyl hydrolase 13 family.</text>
</comment>
<evidence type="ECO:0000256" key="4">
    <source>
        <dbReference type="ARBA" id="ARBA00022837"/>
    </source>
</evidence>
<proteinExistence type="inferred from homology"/>
<dbReference type="CAZy" id="CBM41">
    <property type="family name" value="Carbohydrate-Binding Module Family 41"/>
</dbReference>
<dbReference type="NCBIfam" id="TIGR02104">
    <property type="entry name" value="pulA_typeI"/>
    <property type="match status" value="1"/>
</dbReference>
<evidence type="ECO:0000313" key="12">
    <source>
        <dbReference type="Proteomes" id="UP000000719"/>
    </source>
</evidence>
<evidence type="ECO:0000256" key="7">
    <source>
        <dbReference type="ARBA" id="ARBA00024062"/>
    </source>
</evidence>
<dbReference type="CDD" id="cd02860">
    <property type="entry name" value="E_set_Pullulanase"/>
    <property type="match status" value="1"/>
</dbReference>
<name>B8CZI3_HALOH</name>
<organism evidence="11 12">
    <name type="scientific">Halothermothrix orenii (strain H 168 / OCM 544 / DSM 9562)</name>
    <dbReference type="NCBI Taxonomy" id="373903"/>
    <lineage>
        <taxon>Bacteria</taxon>
        <taxon>Bacillati</taxon>
        <taxon>Bacillota</taxon>
        <taxon>Clostridia</taxon>
        <taxon>Halanaerobiales</taxon>
        <taxon>Halothermotrichaceae</taxon>
        <taxon>Halothermothrix</taxon>
    </lineage>
</organism>
<keyword evidence="2" id="KW-0732">Signal</keyword>
<evidence type="ECO:0000256" key="8">
    <source>
        <dbReference type="ARBA" id="ARBA00029618"/>
    </source>
</evidence>
<dbReference type="SUPFAM" id="SSF49452">
    <property type="entry name" value="Starch-binding domain-like"/>
    <property type="match status" value="1"/>
</dbReference>
<evidence type="ECO:0000259" key="10">
    <source>
        <dbReference type="SMART" id="SM00642"/>
    </source>
</evidence>
<gene>
    <name evidence="11" type="ordered locus">Hore_19550</name>
</gene>
<dbReference type="Pfam" id="PF21653">
    <property type="entry name" value="pulA_all-beta"/>
    <property type="match status" value="1"/>
</dbReference>
<dbReference type="SUPFAM" id="SSF81296">
    <property type="entry name" value="E set domains"/>
    <property type="match status" value="1"/>
</dbReference>